<comment type="caution">
    <text evidence="1">The sequence shown here is derived from an EMBL/GenBank/DDBJ whole genome shotgun (WGS) entry which is preliminary data.</text>
</comment>
<keyword evidence="2" id="KW-1185">Reference proteome</keyword>
<organism evidence="1 2">
    <name type="scientific">Trichinella papuae</name>
    <dbReference type="NCBI Taxonomy" id="268474"/>
    <lineage>
        <taxon>Eukaryota</taxon>
        <taxon>Metazoa</taxon>
        <taxon>Ecdysozoa</taxon>
        <taxon>Nematoda</taxon>
        <taxon>Enoplea</taxon>
        <taxon>Dorylaimia</taxon>
        <taxon>Trichinellida</taxon>
        <taxon>Trichinellidae</taxon>
        <taxon>Trichinella</taxon>
    </lineage>
</organism>
<gene>
    <name evidence="1" type="ORF">T10_9585</name>
</gene>
<evidence type="ECO:0000313" key="1">
    <source>
        <dbReference type="EMBL" id="KRZ64006.1"/>
    </source>
</evidence>
<protein>
    <submittedName>
        <fullName evidence="1">Uncharacterized protein</fullName>
    </submittedName>
</protein>
<dbReference type="EMBL" id="JYDO01001592">
    <property type="protein sequence ID" value="KRZ64006.1"/>
    <property type="molecule type" value="Genomic_DNA"/>
</dbReference>
<sequence length="55" mass="6383">MHNVLRESPNLELSEISQNQHRIRKTGNCWVTGIVPCMLDEKSLGNMETRTMQQQ</sequence>
<dbReference type="AlphaFoldDB" id="A0A0V1LX09"/>
<reference evidence="1 2" key="1">
    <citation type="submission" date="2015-01" db="EMBL/GenBank/DDBJ databases">
        <title>Evolution of Trichinella species and genotypes.</title>
        <authorList>
            <person name="Korhonen P.K."/>
            <person name="Edoardo P."/>
            <person name="Giuseppe L.R."/>
            <person name="Gasser R.B."/>
        </authorList>
    </citation>
    <scope>NUCLEOTIDE SEQUENCE [LARGE SCALE GENOMIC DNA]</scope>
    <source>
        <strain evidence="1">ISS1980</strain>
    </source>
</reference>
<proteinExistence type="predicted"/>
<accession>A0A0V1LX09</accession>
<name>A0A0V1LX09_9BILA</name>
<dbReference type="Proteomes" id="UP000054843">
    <property type="component" value="Unassembled WGS sequence"/>
</dbReference>
<evidence type="ECO:0000313" key="2">
    <source>
        <dbReference type="Proteomes" id="UP000054843"/>
    </source>
</evidence>